<dbReference type="EMBL" id="JN378753">
    <property type="protein sequence ID" value="AFM94022.1"/>
    <property type="molecule type" value="Genomic_DNA"/>
</dbReference>
<dbReference type="InterPro" id="IPR008480">
    <property type="entry name" value="DUF761_pln"/>
</dbReference>
<reference evidence="1" key="1">
    <citation type="submission" date="2011-07" db="EMBL/GenBank/DDBJ databases">
        <title>The RED HYPCOTYL (R)-key locus of betalain-synthesis in Beta vulgaris.</title>
        <authorList>
            <person name="Zhang C.-L."/>
            <person name="Xiao X."/>
            <person name="Xu D."/>
            <person name="Jiang X."/>
            <person name="Chen D."/>
            <person name="Hall J."/>
            <person name="Martin K."/>
            <person name="McGrath M.J."/>
        </authorList>
    </citation>
    <scope>NUCLEOTIDE SEQUENCE</scope>
</reference>
<dbReference type="PANTHER" id="PTHR33450:SF31">
    <property type="entry name" value="EMB|CAB67623.1"/>
    <property type="match status" value="1"/>
</dbReference>
<proteinExistence type="predicted"/>
<dbReference type="Pfam" id="PF05553">
    <property type="entry name" value="DUF761"/>
    <property type="match status" value="1"/>
</dbReference>
<protein>
    <submittedName>
        <fullName evidence="1">Uncharacterized protein</fullName>
    </submittedName>
</protein>
<sequence length="222" mass="25261">MKNKASIFMKNIISVISSLVKGKITGVKGKADSMRIRLLVFSLMKSKKFSLATLTNKIQALLDKKTVEEDDDVSSSNGENKAIVLYDANLASESHLNYASSTVNCDNYDLERSQKMEFLEYYGHQDSYFDDDKYPDLTHSLFDDEEDNGGSIIDMVKNSKENEGRDFKLEDEIDHVADLFIKRFRRQMLLQKLDSFKRIQELLGRGLMSSTVLSEALVRATT</sequence>
<dbReference type="PANTHER" id="PTHR33450">
    <property type="entry name" value="EMB|CAB67623.1-RELATED"/>
    <property type="match status" value="1"/>
</dbReference>
<name>I6UEI8_BETVU</name>
<accession>I6UEI8</accession>
<evidence type="ECO:0000313" key="1">
    <source>
        <dbReference type="EMBL" id="AFM94022.1"/>
    </source>
</evidence>
<dbReference type="AlphaFoldDB" id="I6UEI8"/>
<organism evidence="1">
    <name type="scientific">Beta vulgaris</name>
    <name type="common">Sugar beet</name>
    <dbReference type="NCBI Taxonomy" id="161934"/>
    <lineage>
        <taxon>Eukaryota</taxon>
        <taxon>Viridiplantae</taxon>
        <taxon>Streptophyta</taxon>
        <taxon>Embryophyta</taxon>
        <taxon>Tracheophyta</taxon>
        <taxon>Spermatophyta</taxon>
        <taxon>Magnoliopsida</taxon>
        <taxon>eudicotyledons</taxon>
        <taxon>Gunneridae</taxon>
        <taxon>Pentapetalae</taxon>
        <taxon>Caryophyllales</taxon>
        <taxon>Chenopodiaceae</taxon>
        <taxon>Betoideae</taxon>
        <taxon>Beta</taxon>
    </lineage>
</organism>